<dbReference type="GO" id="GO:0006260">
    <property type="term" value="P:DNA replication"/>
    <property type="evidence" value="ECO:0007669"/>
    <property type="project" value="UniProtKB-KW"/>
</dbReference>
<evidence type="ECO:0000256" key="9">
    <source>
        <dbReference type="ARBA" id="ARBA00023204"/>
    </source>
</evidence>
<dbReference type="PRINTS" id="PR01401">
    <property type="entry name" value="MUTATORMUTT"/>
</dbReference>
<keyword evidence="5 18" id="KW-0479">Metal-binding</keyword>
<evidence type="ECO:0000256" key="10">
    <source>
        <dbReference type="ARBA" id="ARBA00035861"/>
    </source>
</evidence>
<reference evidence="20 21" key="1">
    <citation type="submission" date="2017-06" db="EMBL/GenBank/DDBJ databases">
        <title>Azoarcus.</title>
        <authorList>
            <person name="Woo J.-H."/>
            <person name="Kim H.-S."/>
        </authorList>
    </citation>
    <scope>NUCLEOTIDE SEQUENCE [LARGE SCALE GENOMIC DNA]</scope>
    <source>
        <strain evidence="20 21">TSPY31</strain>
    </source>
</reference>
<dbReference type="SUPFAM" id="SSF51391">
    <property type="entry name" value="Thiamin phosphate synthase"/>
    <property type="match status" value="1"/>
</dbReference>
<dbReference type="GO" id="GO:0006281">
    <property type="term" value="P:DNA repair"/>
    <property type="evidence" value="ECO:0007669"/>
    <property type="project" value="UniProtKB-KW"/>
</dbReference>
<dbReference type="Gene3D" id="3.20.20.70">
    <property type="entry name" value="Aldolase class I"/>
    <property type="match status" value="1"/>
</dbReference>
<evidence type="ECO:0000256" key="12">
    <source>
        <dbReference type="ARBA" id="ARBA00038905"/>
    </source>
</evidence>
<evidence type="ECO:0000256" key="5">
    <source>
        <dbReference type="ARBA" id="ARBA00022723"/>
    </source>
</evidence>
<comment type="similarity">
    <text evidence="2">Belongs to the Nudix hydrolase family.</text>
</comment>
<dbReference type="GO" id="GO:0035539">
    <property type="term" value="F:8-oxo-7,8-dihydrodeoxyguanosine triphosphate pyrophosphatase activity"/>
    <property type="evidence" value="ECO:0007669"/>
    <property type="project" value="UniProtKB-EC"/>
</dbReference>
<evidence type="ECO:0000256" key="17">
    <source>
        <dbReference type="PIRSR" id="PIRSR603561-1"/>
    </source>
</evidence>
<dbReference type="InterPro" id="IPR022998">
    <property type="entry name" value="ThiamineP_synth_TenI"/>
</dbReference>
<dbReference type="InterPro" id="IPR036206">
    <property type="entry name" value="ThiamineP_synth_sf"/>
</dbReference>
<keyword evidence="8 18" id="KW-0460">Magnesium</keyword>
<keyword evidence="21" id="KW-1185">Reference proteome</keyword>
<evidence type="ECO:0000259" key="19">
    <source>
        <dbReference type="PROSITE" id="PS51462"/>
    </source>
</evidence>
<evidence type="ECO:0000313" key="21">
    <source>
        <dbReference type="Proteomes" id="UP000244930"/>
    </source>
</evidence>
<evidence type="ECO:0000256" key="6">
    <source>
        <dbReference type="ARBA" id="ARBA00022763"/>
    </source>
</evidence>
<organism evidence="20 21">
    <name type="scientific">Parazoarcus communis</name>
    <dbReference type="NCBI Taxonomy" id="41977"/>
    <lineage>
        <taxon>Bacteria</taxon>
        <taxon>Pseudomonadati</taxon>
        <taxon>Pseudomonadota</taxon>
        <taxon>Betaproteobacteria</taxon>
        <taxon>Rhodocyclales</taxon>
        <taxon>Zoogloeaceae</taxon>
        <taxon>Parazoarcus</taxon>
    </lineage>
</organism>
<evidence type="ECO:0000256" key="1">
    <source>
        <dbReference type="ARBA" id="ARBA00001946"/>
    </source>
</evidence>
<dbReference type="PRINTS" id="PR00502">
    <property type="entry name" value="NUDIXFAMILY"/>
</dbReference>
<dbReference type="KEGG" id="acom:CEW83_13110"/>
<keyword evidence="3" id="KW-0515">Mutator protein</keyword>
<dbReference type="AlphaFoldDB" id="A0A2U8GS61"/>
<protein>
    <recommendedName>
        <fullName evidence="13">8-oxo-dGTP diphosphatase</fullName>
        <ecNumber evidence="12">3.6.1.55</ecNumber>
    </recommendedName>
    <alternativeName>
        <fullName evidence="16">7,8-dihydro-8-oxoguanine-triphosphatase</fullName>
    </alternativeName>
    <alternativeName>
        <fullName evidence="15">Mutator protein MutT</fullName>
    </alternativeName>
    <alternativeName>
        <fullName evidence="14">dGTP pyrophosphohydrolase</fullName>
    </alternativeName>
</protein>
<dbReference type="SUPFAM" id="SSF55811">
    <property type="entry name" value="Nudix"/>
    <property type="match status" value="1"/>
</dbReference>
<comment type="catalytic activity">
    <reaction evidence="10">
        <text>8-oxo-dGTP + H2O = 8-oxo-dGMP + diphosphate + H(+)</text>
        <dbReference type="Rhea" id="RHEA:31575"/>
        <dbReference type="ChEBI" id="CHEBI:15377"/>
        <dbReference type="ChEBI" id="CHEBI:15378"/>
        <dbReference type="ChEBI" id="CHEBI:33019"/>
        <dbReference type="ChEBI" id="CHEBI:63224"/>
        <dbReference type="ChEBI" id="CHEBI:77896"/>
        <dbReference type="EC" id="3.6.1.55"/>
    </reaction>
</comment>
<feature type="binding site" evidence="18">
    <location>
        <position position="59"/>
    </location>
    <ligand>
        <name>Mg(2+)</name>
        <dbReference type="ChEBI" id="CHEBI:18420"/>
    </ligand>
</feature>
<keyword evidence="4" id="KW-0235">DNA replication</keyword>
<evidence type="ECO:0000256" key="13">
    <source>
        <dbReference type="ARBA" id="ARBA00040794"/>
    </source>
</evidence>
<comment type="cofactor">
    <cofactor evidence="1 18">
        <name>Mg(2+)</name>
        <dbReference type="ChEBI" id="CHEBI:18420"/>
    </cofactor>
</comment>
<feature type="domain" description="Nudix hydrolase" evidence="19">
    <location>
        <begin position="3"/>
        <end position="132"/>
    </location>
</feature>
<dbReference type="GO" id="GO:0046872">
    <property type="term" value="F:metal ion binding"/>
    <property type="evidence" value="ECO:0007669"/>
    <property type="project" value="UniProtKB-KW"/>
</dbReference>
<dbReference type="Gene3D" id="3.90.79.10">
    <property type="entry name" value="Nucleoside Triphosphate Pyrophosphohydrolase"/>
    <property type="match status" value="1"/>
</dbReference>
<dbReference type="PANTHER" id="PTHR47707">
    <property type="entry name" value="8-OXO-DGTP DIPHOSPHATASE"/>
    <property type="match status" value="1"/>
</dbReference>
<keyword evidence="6" id="KW-0227">DNA damage</keyword>
<evidence type="ECO:0000256" key="8">
    <source>
        <dbReference type="ARBA" id="ARBA00022842"/>
    </source>
</evidence>
<evidence type="ECO:0000256" key="4">
    <source>
        <dbReference type="ARBA" id="ARBA00022705"/>
    </source>
</evidence>
<dbReference type="EMBL" id="CP022187">
    <property type="protein sequence ID" value="AWI76043.1"/>
    <property type="molecule type" value="Genomic_DNA"/>
</dbReference>
<feature type="binding site" evidence="18">
    <location>
        <position position="39"/>
    </location>
    <ligand>
        <name>Mg(2+)</name>
        <dbReference type="ChEBI" id="CHEBI:18420"/>
    </ligand>
</feature>
<name>A0A2U8GS61_9RHOO</name>
<evidence type="ECO:0000256" key="3">
    <source>
        <dbReference type="ARBA" id="ARBA00022457"/>
    </source>
</evidence>
<feature type="binding site" evidence="17">
    <location>
        <position position="121"/>
    </location>
    <ligand>
        <name>8-oxo-dGTP</name>
        <dbReference type="ChEBI" id="CHEBI:77896"/>
    </ligand>
</feature>
<dbReference type="RefSeq" id="WP_108949746.1">
    <property type="nucleotide sequence ID" value="NZ_CP022187.1"/>
</dbReference>
<dbReference type="GO" id="GO:0009228">
    <property type="term" value="P:thiamine biosynthetic process"/>
    <property type="evidence" value="ECO:0007669"/>
    <property type="project" value="UniProtKB-KW"/>
</dbReference>
<dbReference type="InterPro" id="IPR020084">
    <property type="entry name" value="NUDIX_hydrolase_CS"/>
</dbReference>
<dbReference type="GO" id="GO:0044715">
    <property type="term" value="F:8-oxo-dGDP phosphatase activity"/>
    <property type="evidence" value="ECO:0007669"/>
    <property type="project" value="TreeGrafter"/>
</dbReference>
<feature type="binding site" evidence="17">
    <location>
        <begin position="36"/>
        <end position="39"/>
    </location>
    <ligand>
        <name>8-oxo-dGTP</name>
        <dbReference type="ChEBI" id="CHEBI:77896"/>
    </ligand>
</feature>
<dbReference type="GO" id="GO:0044716">
    <property type="term" value="F:8-oxo-GDP phosphatase activity"/>
    <property type="evidence" value="ECO:0007669"/>
    <property type="project" value="TreeGrafter"/>
</dbReference>
<evidence type="ECO:0000313" key="20">
    <source>
        <dbReference type="EMBL" id="AWI76043.1"/>
    </source>
</evidence>
<dbReference type="EC" id="3.6.1.55" evidence="12"/>
<dbReference type="InterPro" id="IPR020476">
    <property type="entry name" value="Nudix_hydrolase"/>
</dbReference>
<dbReference type="InterPro" id="IPR003561">
    <property type="entry name" value="Mutator_MutT"/>
</dbReference>
<dbReference type="PROSITE" id="PS51462">
    <property type="entry name" value="NUDIX"/>
    <property type="match status" value="1"/>
</dbReference>
<dbReference type="InterPro" id="IPR015797">
    <property type="entry name" value="NUDIX_hydrolase-like_dom_sf"/>
</dbReference>
<dbReference type="GO" id="GO:0008413">
    <property type="term" value="F:8-oxo-7,8-dihydroguanosine triphosphate pyrophosphatase activity"/>
    <property type="evidence" value="ECO:0007669"/>
    <property type="project" value="InterPro"/>
</dbReference>
<dbReference type="CDD" id="cd00564">
    <property type="entry name" value="TMP_TenI"/>
    <property type="match status" value="1"/>
</dbReference>
<dbReference type="InterPro" id="IPR000086">
    <property type="entry name" value="NUDIX_hydrolase_dom"/>
</dbReference>
<comment type="catalytic activity">
    <reaction evidence="11">
        <text>8-oxo-GTP + H2O = 8-oxo-GMP + diphosphate + H(+)</text>
        <dbReference type="Rhea" id="RHEA:67616"/>
        <dbReference type="ChEBI" id="CHEBI:15377"/>
        <dbReference type="ChEBI" id="CHEBI:15378"/>
        <dbReference type="ChEBI" id="CHEBI:33019"/>
        <dbReference type="ChEBI" id="CHEBI:143553"/>
        <dbReference type="ChEBI" id="CHEBI:145694"/>
    </reaction>
</comment>
<evidence type="ECO:0000256" key="14">
    <source>
        <dbReference type="ARBA" id="ARBA00041592"/>
    </source>
</evidence>
<evidence type="ECO:0000256" key="16">
    <source>
        <dbReference type="ARBA" id="ARBA00042798"/>
    </source>
</evidence>
<proteinExistence type="inferred from homology"/>
<dbReference type="InterPro" id="IPR047127">
    <property type="entry name" value="MutT-like"/>
</dbReference>
<evidence type="ECO:0000256" key="15">
    <source>
        <dbReference type="ARBA" id="ARBA00041979"/>
    </source>
</evidence>
<dbReference type="PROSITE" id="PS00893">
    <property type="entry name" value="NUDIX_BOX"/>
    <property type="match status" value="1"/>
</dbReference>
<feature type="binding site" evidence="17">
    <location>
        <position position="25"/>
    </location>
    <ligand>
        <name>8-oxo-dGTP</name>
        <dbReference type="ChEBI" id="CHEBI:77896"/>
    </ligand>
</feature>
<evidence type="ECO:0000256" key="2">
    <source>
        <dbReference type="ARBA" id="ARBA00005582"/>
    </source>
</evidence>
<dbReference type="PANTHER" id="PTHR47707:SF1">
    <property type="entry name" value="NUDIX HYDROLASE FAMILY PROTEIN"/>
    <property type="match status" value="1"/>
</dbReference>
<sequence>MSRKVVNVAAGVITREDGSFLIGQRAPGTFYPGYWEFPGGKVEAGESPADALKRELDEELGIRVERLYPWLVREHAYEHAHVRLHFFEVPQWQGAVNDHVHSALAWVQPGHVDRSPMLPANGPILKALRLPRRMGITCAAAMGVAAQLDALDQALAQGLGMVQVREAGLDARERRAFATEVVRRAHAVGALVVINDDEALADEAGADGLHLPARRLAELTQRPAFEWVGASCHSREELERAAALELDYVLLGPVKETLSHPGQPALGWDAFAALRADLPMPVFALGGLDDADMTDARLAGAHGVAAIRSCWRTPRRD</sequence>
<keyword evidence="7" id="KW-0378">Hydrolase</keyword>
<evidence type="ECO:0000256" key="7">
    <source>
        <dbReference type="ARBA" id="ARBA00022801"/>
    </source>
</evidence>
<dbReference type="Proteomes" id="UP000244930">
    <property type="component" value="Chromosome"/>
</dbReference>
<keyword evidence="9" id="KW-0234">DNA repair</keyword>
<accession>A0A2U8GS61</accession>
<dbReference type="Pfam" id="PF14815">
    <property type="entry name" value="NUDIX_4"/>
    <property type="match status" value="1"/>
</dbReference>
<dbReference type="NCBIfam" id="NF006530">
    <property type="entry name" value="PRK08999.1"/>
    <property type="match status" value="1"/>
</dbReference>
<evidence type="ECO:0000256" key="11">
    <source>
        <dbReference type="ARBA" id="ARBA00036904"/>
    </source>
</evidence>
<dbReference type="InterPro" id="IPR029119">
    <property type="entry name" value="MutY_C"/>
</dbReference>
<dbReference type="Pfam" id="PF02581">
    <property type="entry name" value="TMP-TENI"/>
    <property type="match status" value="1"/>
</dbReference>
<dbReference type="CDD" id="cd03425">
    <property type="entry name" value="NUDIX_MutT_NudA_like"/>
    <property type="match status" value="1"/>
</dbReference>
<dbReference type="InterPro" id="IPR013785">
    <property type="entry name" value="Aldolase_TIM"/>
</dbReference>
<evidence type="ECO:0000256" key="18">
    <source>
        <dbReference type="PIRSR" id="PIRSR603561-2"/>
    </source>
</evidence>
<gene>
    <name evidence="20" type="ORF">CEW83_13110</name>
</gene>